<dbReference type="CDD" id="cd10032">
    <property type="entry name" value="UDG-F6_HDG"/>
    <property type="match status" value="1"/>
</dbReference>
<evidence type="ECO:0000259" key="1">
    <source>
        <dbReference type="SMART" id="SM00986"/>
    </source>
</evidence>
<dbReference type="Proteomes" id="UP000016646">
    <property type="component" value="Unassembled WGS sequence"/>
</dbReference>
<gene>
    <name evidence="3" type="ORF">HMPREF0860_2662</name>
    <name evidence="2" type="ORF">HMPREF1325_0075</name>
</gene>
<dbReference type="InterPro" id="IPR036895">
    <property type="entry name" value="Uracil-DNA_glycosylase-like_sf"/>
</dbReference>
<evidence type="ECO:0000313" key="3">
    <source>
        <dbReference type="EMBL" id="ERK05064.1"/>
    </source>
</evidence>
<comment type="caution">
    <text evidence="2">The sequence shown here is derived from an EMBL/GenBank/DDBJ whole genome shotgun (WGS) entry which is preliminary data.</text>
</comment>
<dbReference type="EMBL" id="AUZJ01000040">
    <property type="protein sequence ID" value="ERF60550.1"/>
    <property type="molecule type" value="Genomic_DNA"/>
</dbReference>
<dbReference type="Gene3D" id="3.40.470.10">
    <property type="entry name" value="Uracil-DNA glycosylase-like domain"/>
    <property type="match status" value="1"/>
</dbReference>
<dbReference type="STRING" id="1125725.HMPREF1325_0075"/>
<evidence type="ECO:0000313" key="2">
    <source>
        <dbReference type="EMBL" id="ERF60550.1"/>
    </source>
</evidence>
<dbReference type="SMART" id="SM00986">
    <property type="entry name" value="UDG"/>
    <property type="match status" value="1"/>
</dbReference>
<feature type="domain" description="Uracil-DNA glycosylase-like" evidence="1">
    <location>
        <begin position="17"/>
        <end position="172"/>
    </location>
</feature>
<dbReference type="EMBL" id="AVQI01000005">
    <property type="protein sequence ID" value="ERK05064.1"/>
    <property type="molecule type" value="Genomic_DNA"/>
</dbReference>
<evidence type="ECO:0000313" key="5">
    <source>
        <dbReference type="Proteomes" id="UP000016646"/>
    </source>
</evidence>
<dbReference type="Pfam" id="PF03167">
    <property type="entry name" value="UDG"/>
    <property type="match status" value="1"/>
</dbReference>
<dbReference type="NCBIfam" id="TIGR04274">
    <property type="entry name" value="hypoxanDNAglyco"/>
    <property type="match status" value="1"/>
</dbReference>
<keyword evidence="2" id="KW-0378">Hydrolase</keyword>
<dbReference type="SUPFAM" id="SSF52141">
    <property type="entry name" value="Uracil-DNA glycosylase-like"/>
    <property type="match status" value="1"/>
</dbReference>
<name>U2N0X0_TRESO</name>
<dbReference type="eggNOG" id="COG3663">
    <property type="taxonomic scope" value="Bacteria"/>
</dbReference>
<dbReference type="InterPro" id="IPR026353">
    <property type="entry name" value="Hypoxan-DNA_Glyclase"/>
</dbReference>
<dbReference type="OrthoDB" id="9799921at2"/>
<organism evidence="2 4">
    <name type="scientific">Treponema socranskii subsp. socranskii VPI DR56BR1116 = ATCC 35536</name>
    <dbReference type="NCBI Taxonomy" id="1125725"/>
    <lineage>
        <taxon>Bacteria</taxon>
        <taxon>Pseudomonadati</taxon>
        <taxon>Spirochaetota</taxon>
        <taxon>Spirochaetia</taxon>
        <taxon>Spirochaetales</taxon>
        <taxon>Treponemataceae</taxon>
        <taxon>Treponema</taxon>
    </lineage>
</organism>
<protein>
    <submittedName>
        <fullName evidence="2">DNA-deoxyinosine glycosylase</fullName>
        <ecNumber evidence="2">3.2.2.15</ecNumber>
    </submittedName>
</protein>
<dbReference type="InterPro" id="IPR005122">
    <property type="entry name" value="Uracil-DNA_glycosylase-like"/>
</dbReference>
<dbReference type="PATRIC" id="fig|1125725.3.peg.1480"/>
<dbReference type="Proteomes" id="UP000016412">
    <property type="component" value="Unassembled WGS sequence"/>
</dbReference>
<dbReference type="EC" id="3.2.2.15" evidence="2"/>
<accession>U2N0X0</accession>
<dbReference type="AlphaFoldDB" id="U2N0X0"/>
<sequence length="180" mass="19781">MHTENSSSASRIDHPFAPVYDSKSRVLVLGTMPSPRSRTAGFYYMHGQNRFWPVIAAITGERLGYANDEGIKAVDERRTLVLRHGIALWDVLASCDIRGAADTSIQNPIANDFSTLLASSHIDRIYCTGQTAYKLYTKLCEEATHIGAVCLPSTSSANRGRWPLDALTAAYRCVLECGAR</sequence>
<dbReference type="GO" id="GO:0033958">
    <property type="term" value="F:DNA-deoxyinosine glycosylase activity"/>
    <property type="evidence" value="ECO:0007669"/>
    <property type="project" value="UniProtKB-EC"/>
</dbReference>
<dbReference type="SMART" id="SM00987">
    <property type="entry name" value="UreE_C"/>
    <property type="match status" value="1"/>
</dbReference>
<evidence type="ECO:0000313" key="4">
    <source>
        <dbReference type="Proteomes" id="UP000016412"/>
    </source>
</evidence>
<dbReference type="RefSeq" id="WP_021330498.1">
    <property type="nucleotide sequence ID" value="NZ_AUZJ01000040.1"/>
</dbReference>
<proteinExistence type="predicted"/>
<reference evidence="4 5" key="1">
    <citation type="submission" date="2013-08" db="EMBL/GenBank/DDBJ databases">
        <authorList>
            <person name="Durkin A.S."/>
            <person name="Haft D.R."/>
            <person name="McCorrison J."/>
            <person name="Torralba M."/>
            <person name="Gillis M."/>
            <person name="Haft D.H."/>
            <person name="Methe B."/>
            <person name="Sutton G."/>
            <person name="Nelson K.E."/>
        </authorList>
    </citation>
    <scope>NUCLEOTIDE SEQUENCE [LARGE SCALE GENOMIC DNA]</scope>
    <source>
        <strain evidence="3 5">ATCC 35536</strain>
        <strain evidence="2 4">VPI DR56BR1116</strain>
    </source>
</reference>
<keyword evidence="2" id="KW-0326">Glycosidase</keyword>
<keyword evidence="5" id="KW-1185">Reference proteome</keyword>